<evidence type="ECO:0000259" key="3">
    <source>
        <dbReference type="Pfam" id="PF01555"/>
    </source>
</evidence>
<protein>
    <submittedName>
        <fullName evidence="4">Adenine specific DNA methyltransferase</fullName>
    </submittedName>
</protein>
<dbReference type="PRINTS" id="PR00508">
    <property type="entry name" value="S21N4MTFRASE"/>
</dbReference>
<dbReference type="InterPro" id="IPR029063">
    <property type="entry name" value="SAM-dependent_MTases_sf"/>
</dbReference>
<keyword evidence="2" id="KW-0808">Transferase</keyword>
<dbReference type="InterPro" id="IPR001091">
    <property type="entry name" value="RM_Methyltransferase"/>
</dbReference>
<evidence type="ECO:0000256" key="2">
    <source>
        <dbReference type="ARBA" id="ARBA00022679"/>
    </source>
</evidence>
<dbReference type="EMBL" id="BK032833">
    <property type="protein sequence ID" value="DAF63123.1"/>
    <property type="molecule type" value="Genomic_DNA"/>
</dbReference>
<keyword evidence="1 4" id="KW-0489">Methyltransferase</keyword>
<accession>A0A8S5TJ85</accession>
<organism evidence="4">
    <name type="scientific">Siphoviridae sp. ct7yc1</name>
    <dbReference type="NCBI Taxonomy" id="2827788"/>
    <lineage>
        <taxon>Viruses</taxon>
        <taxon>Duplodnaviria</taxon>
        <taxon>Heunggongvirae</taxon>
        <taxon>Uroviricota</taxon>
        <taxon>Caudoviricetes</taxon>
    </lineage>
</organism>
<sequence>MNGKRKSEADLEGGSTNIILTVGTIPSSNCCRTGETWSKKYQTNGNVELKQDIRHWDIAPSKEYFEELFRVSKNQIIWGGNYFNLPPTRCFIVWDKKNISEDFSMAMCEYAWCSFNGNAKMFRHIPQGNTNENRMHPTQKPVALYEWLLNRYAKPNDIILDTHVGSASSLIACYNTNHKFVGFELDEYYYKVSKQRLDTEMAQMILSDFM</sequence>
<dbReference type="GO" id="GO:0032259">
    <property type="term" value="P:methylation"/>
    <property type="evidence" value="ECO:0007669"/>
    <property type="project" value="UniProtKB-KW"/>
</dbReference>
<dbReference type="GO" id="GO:0003677">
    <property type="term" value="F:DNA binding"/>
    <property type="evidence" value="ECO:0007669"/>
    <property type="project" value="InterPro"/>
</dbReference>
<reference evidence="4" key="1">
    <citation type="journal article" date="2021" name="Proc. Natl. Acad. Sci. U.S.A.">
        <title>A Catalog of Tens of Thousands of Viruses from Human Metagenomes Reveals Hidden Associations with Chronic Diseases.</title>
        <authorList>
            <person name="Tisza M.J."/>
            <person name="Buck C.B."/>
        </authorList>
    </citation>
    <scope>NUCLEOTIDE SEQUENCE</scope>
    <source>
        <strain evidence="4">Ct7yc1</strain>
    </source>
</reference>
<dbReference type="SUPFAM" id="SSF53335">
    <property type="entry name" value="S-adenosyl-L-methionine-dependent methyltransferases"/>
    <property type="match status" value="1"/>
</dbReference>
<evidence type="ECO:0000313" key="4">
    <source>
        <dbReference type="EMBL" id="DAF63123.1"/>
    </source>
</evidence>
<evidence type="ECO:0000256" key="1">
    <source>
        <dbReference type="ARBA" id="ARBA00022603"/>
    </source>
</evidence>
<dbReference type="Gene3D" id="3.40.50.150">
    <property type="entry name" value="Vaccinia Virus protein VP39"/>
    <property type="match status" value="1"/>
</dbReference>
<feature type="domain" description="DNA methylase N-4/N-6" evidence="3">
    <location>
        <begin position="123"/>
        <end position="194"/>
    </location>
</feature>
<dbReference type="Pfam" id="PF01555">
    <property type="entry name" value="N6_N4_Mtase"/>
    <property type="match status" value="1"/>
</dbReference>
<dbReference type="InterPro" id="IPR002941">
    <property type="entry name" value="DNA_methylase_N4/N6"/>
</dbReference>
<proteinExistence type="predicted"/>
<name>A0A8S5TJ85_9CAUD</name>
<dbReference type="GO" id="GO:0008170">
    <property type="term" value="F:N-methyltransferase activity"/>
    <property type="evidence" value="ECO:0007669"/>
    <property type="project" value="InterPro"/>
</dbReference>